<comment type="caution">
    <text evidence="3">The sequence shown here is derived from an EMBL/GenBank/DDBJ whole genome shotgun (WGS) entry which is preliminary data.</text>
</comment>
<dbReference type="PANTHER" id="PTHR46211:SF7">
    <property type="entry name" value="GLYCEROPHOSPHODIESTER PHOSPHODIESTERASE"/>
    <property type="match status" value="1"/>
</dbReference>
<feature type="chain" id="PRO_5039187558" evidence="1">
    <location>
        <begin position="20"/>
        <end position="287"/>
    </location>
</feature>
<evidence type="ECO:0000313" key="3">
    <source>
        <dbReference type="EMBL" id="TDM03460.1"/>
    </source>
</evidence>
<dbReference type="InterPro" id="IPR030395">
    <property type="entry name" value="GP_PDE_dom"/>
</dbReference>
<dbReference type="PROSITE" id="PS51704">
    <property type="entry name" value="GP_PDE"/>
    <property type="match status" value="1"/>
</dbReference>
<dbReference type="GO" id="GO:0006629">
    <property type="term" value="P:lipid metabolic process"/>
    <property type="evidence" value="ECO:0007669"/>
    <property type="project" value="InterPro"/>
</dbReference>
<evidence type="ECO:0000256" key="1">
    <source>
        <dbReference type="SAM" id="SignalP"/>
    </source>
</evidence>
<dbReference type="GO" id="GO:0008081">
    <property type="term" value="F:phosphoric diester hydrolase activity"/>
    <property type="evidence" value="ECO:0007669"/>
    <property type="project" value="InterPro"/>
</dbReference>
<dbReference type="OrthoDB" id="384721at2"/>
<dbReference type="Gene3D" id="3.20.20.190">
    <property type="entry name" value="Phosphatidylinositol (PI) phosphodiesterase"/>
    <property type="match status" value="1"/>
</dbReference>
<reference evidence="3 4" key="1">
    <citation type="submission" date="2019-01" db="EMBL/GenBank/DDBJ databases">
        <title>Draft genome sequences of the type strains of six Macrococcus species.</title>
        <authorList>
            <person name="Mazhar S."/>
            <person name="Altermann E."/>
            <person name="Hill C."/>
            <person name="Mcauliffe O."/>
        </authorList>
    </citation>
    <scope>NUCLEOTIDE SEQUENCE [LARGE SCALE GENOMIC DNA]</scope>
    <source>
        <strain evidence="3 4">CCM4809</strain>
    </source>
</reference>
<dbReference type="Pfam" id="PF03009">
    <property type="entry name" value="GDPD"/>
    <property type="match status" value="1"/>
</dbReference>
<dbReference type="Proteomes" id="UP000295328">
    <property type="component" value="Unassembled WGS sequence"/>
</dbReference>
<dbReference type="CDD" id="cd08601">
    <property type="entry name" value="GDPD_SaGlpQ_like"/>
    <property type="match status" value="1"/>
</dbReference>
<proteinExistence type="predicted"/>
<gene>
    <name evidence="3" type="ORF">ERX37_05090</name>
</gene>
<feature type="signal peptide" evidence="1">
    <location>
        <begin position="1"/>
        <end position="19"/>
    </location>
</feature>
<feature type="domain" description="GP-PDE" evidence="2">
    <location>
        <begin position="30"/>
        <end position="284"/>
    </location>
</feature>
<dbReference type="InterPro" id="IPR017946">
    <property type="entry name" value="PLC-like_Pdiesterase_TIM-brl"/>
</dbReference>
<name>A0A4R6BNM1_9STAP</name>
<dbReference type="AlphaFoldDB" id="A0A4R6BNM1"/>
<protein>
    <submittedName>
        <fullName evidence="3">Glycerophosphodiester phosphodiesterase</fullName>
    </submittedName>
</protein>
<evidence type="ECO:0000259" key="2">
    <source>
        <dbReference type="PROSITE" id="PS51704"/>
    </source>
</evidence>
<sequence>MKKFSLILLSISMLFTIFAGNVEAKSHTKKQVIAHRGASGYAPEHTFASYDLSHNVMGADYIEVDLQMTKDGQLIAMHDETVDRTTNGTGAVKDLTLAEIKQLDAGSWFNDKNPELAKPSYVGQQVPTLDEILTRYGSNAKYYIETKSPDVYPGMEEELIRVLAEHGLMKTNKLKKGHVLIQSFSNESLVKMRQLNKKIQLVQLLDRNQVDTLTDAQLSELKQLVMGIGPNFRDLTADNTKRLKSYGFVVHPYTVNTEEDMRRMNSYGVDGVFTNYADVYKRIVNEK</sequence>
<dbReference type="PANTHER" id="PTHR46211">
    <property type="entry name" value="GLYCEROPHOSPHORYL DIESTER PHOSPHODIESTERASE"/>
    <property type="match status" value="1"/>
</dbReference>
<dbReference type="SUPFAM" id="SSF51695">
    <property type="entry name" value="PLC-like phosphodiesterases"/>
    <property type="match status" value="1"/>
</dbReference>
<evidence type="ECO:0000313" key="4">
    <source>
        <dbReference type="Proteomes" id="UP000295328"/>
    </source>
</evidence>
<organism evidence="3 4">
    <name type="scientific">Macrococcus hajekii</name>
    <dbReference type="NCBI Taxonomy" id="198482"/>
    <lineage>
        <taxon>Bacteria</taxon>
        <taxon>Bacillati</taxon>
        <taxon>Bacillota</taxon>
        <taxon>Bacilli</taxon>
        <taxon>Bacillales</taxon>
        <taxon>Staphylococcaceae</taxon>
        <taxon>Macrococcus</taxon>
    </lineage>
</organism>
<keyword evidence="4" id="KW-1185">Reference proteome</keyword>
<keyword evidence="1" id="KW-0732">Signal</keyword>
<dbReference type="EMBL" id="SCWE01000001">
    <property type="protein sequence ID" value="TDM03460.1"/>
    <property type="molecule type" value="Genomic_DNA"/>
</dbReference>
<accession>A0A4R6BNM1</accession>